<feature type="domain" description="AB hydrolase-1" evidence="2">
    <location>
        <begin position="27"/>
        <end position="264"/>
    </location>
</feature>
<gene>
    <name evidence="3" type="ORF">SAMN04488033_13436</name>
</gene>
<dbReference type="InterPro" id="IPR000639">
    <property type="entry name" value="Epox_hydrolase-like"/>
</dbReference>
<accession>A0A1I2PXK8</accession>
<dbReference type="InterPro" id="IPR029058">
    <property type="entry name" value="AB_hydrolase_fold"/>
</dbReference>
<dbReference type="RefSeq" id="WP_093306377.1">
    <property type="nucleotide sequence ID" value="NZ_FOOH01000034.1"/>
</dbReference>
<dbReference type="PRINTS" id="PR00412">
    <property type="entry name" value="EPOXHYDRLASE"/>
</dbReference>
<dbReference type="PRINTS" id="PR00111">
    <property type="entry name" value="ABHYDROLASE"/>
</dbReference>
<dbReference type="Proteomes" id="UP000199116">
    <property type="component" value="Unassembled WGS sequence"/>
</dbReference>
<protein>
    <submittedName>
        <fullName evidence="3">Peroxiredoxin</fullName>
    </submittedName>
</protein>
<evidence type="ECO:0000256" key="1">
    <source>
        <dbReference type="ARBA" id="ARBA00038128"/>
    </source>
</evidence>
<dbReference type="FunFam" id="3.40.50.1820:FF:000205">
    <property type="entry name" value="Non-haem bromoperoxidase BPO-A2"/>
    <property type="match status" value="1"/>
</dbReference>
<evidence type="ECO:0000259" key="2">
    <source>
        <dbReference type="Pfam" id="PF00561"/>
    </source>
</evidence>
<keyword evidence="4" id="KW-1185">Reference proteome</keyword>
<evidence type="ECO:0000313" key="3">
    <source>
        <dbReference type="EMBL" id="SFG18356.1"/>
    </source>
</evidence>
<dbReference type="AlphaFoldDB" id="A0A1I2PXK8"/>
<name>A0A1I2PXK8_9FLAO</name>
<dbReference type="InterPro" id="IPR050471">
    <property type="entry name" value="AB_hydrolase"/>
</dbReference>
<proteinExistence type="inferred from homology"/>
<dbReference type="PANTHER" id="PTHR43433">
    <property type="entry name" value="HYDROLASE, ALPHA/BETA FOLD FAMILY PROTEIN"/>
    <property type="match status" value="1"/>
</dbReference>
<dbReference type="Gene3D" id="3.40.50.1820">
    <property type="entry name" value="alpha/beta hydrolase"/>
    <property type="match status" value="1"/>
</dbReference>
<dbReference type="EMBL" id="FOOH01000034">
    <property type="protein sequence ID" value="SFG18356.1"/>
    <property type="molecule type" value="Genomic_DNA"/>
</dbReference>
<dbReference type="InterPro" id="IPR000073">
    <property type="entry name" value="AB_hydrolase_1"/>
</dbReference>
<reference evidence="4" key="1">
    <citation type="submission" date="2016-10" db="EMBL/GenBank/DDBJ databases">
        <authorList>
            <person name="Varghese N."/>
            <person name="Submissions S."/>
        </authorList>
    </citation>
    <scope>NUCLEOTIDE SEQUENCE [LARGE SCALE GENOMIC DNA]</scope>
    <source>
        <strain evidence="4">DSM 23515</strain>
    </source>
</reference>
<dbReference type="SUPFAM" id="SSF53474">
    <property type="entry name" value="alpha/beta-Hydrolases"/>
    <property type="match status" value="1"/>
</dbReference>
<dbReference type="Pfam" id="PF00561">
    <property type="entry name" value="Abhydrolase_1"/>
    <property type="match status" value="1"/>
</dbReference>
<dbReference type="GO" id="GO:0003824">
    <property type="term" value="F:catalytic activity"/>
    <property type="evidence" value="ECO:0007669"/>
    <property type="project" value="InterPro"/>
</dbReference>
<comment type="similarity">
    <text evidence="1">Belongs to the AB hydrolase superfamily. Bacterial non-heme haloperoxidase / perhydrolase family.</text>
</comment>
<dbReference type="PANTHER" id="PTHR43433:SF4">
    <property type="entry name" value="NON-HEME CHLOROPEROXIDASE-RELATED"/>
    <property type="match status" value="1"/>
</dbReference>
<sequence>MNYIETKNEEKGNKIKLFYEDYGEGQPVILIHGWPLSHRMWEYQVEKIVDAGFRCISYDRRGFGDSDKPWEGYDYDTLASDLNDVITVLGLSKTILVGFSMGGGEVARFIGKYGTANIEKAALISAVPPFMLKTDDNPDGLEKEVFEGFKEEIRKDRAGFLAGFGDKFYNFSKNKDRISEDQKHYDWSIACKASAKATLDCVDSFGLTDFREDLKQFDVPTLIVHGDDDEIVPIDIAGKKSKDLVKDNTFEVIKGAPHGLVMTHKKEFNEILLRFLKK</sequence>
<organism evidence="3 4">
    <name type="scientific">Salegentibacter agarivorans</name>
    <dbReference type="NCBI Taxonomy" id="345907"/>
    <lineage>
        <taxon>Bacteria</taxon>
        <taxon>Pseudomonadati</taxon>
        <taxon>Bacteroidota</taxon>
        <taxon>Flavobacteriia</taxon>
        <taxon>Flavobacteriales</taxon>
        <taxon>Flavobacteriaceae</taxon>
        <taxon>Salegentibacter</taxon>
    </lineage>
</organism>
<evidence type="ECO:0000313" key="4">
    <source>
        <dbReference type="Proteomes" id="UP000199116"/>
    </source>
</evidence>